<accession>A0ABX2LPF1</accession>
<name>A0ABX2LPF1_9EURY</name>
<dbReference type="PROSITE" id="PS00028">
    <property type="entry name" value="ZINC_FINGER_C2H2_1"/>
    <property type="match status" value="1"/>
</dbReference>
<feature type="domain" description="C2H2-type" evidence="2">
    <location>
        <begin position="48"/>
        <end position="70"/>
    </location>
</feature>
<protein>
    <recommendedName>
        <fullName evidence="2">C2H2-type domain-containing protein</fullName>
    </recommendedName>
</protein>
<dbReference type="RefSeq" id="WP_174682852.1">
    <property type="nucleotide sequence ID" value="NZ_JABUQZ010000003.1"/>
</dbReference>
<evidence type="ECO:0000313" key="4">
    <source>
        <dbReference type="Proteomes" id="UP001016761"/>
    </source>
</evidence>
<evidence type="ECO:0000259" key="2">
    <source>
        <dbReference type="PROSITE" id="PS00028"/>
    </source>
</evidence>
<evidence type="ECO:0000313" key="3">
    <source>
        <dbReference type="EMBL" id="NUC75014.1"/>
    </source>
</evidence>
<dbReference type="InterPro" id="IPR013087">
    <property type="entry name" value="Znf_C2H2_type"/>
</dbReference>
<feature type="compositionally biased region" description="Low complexity" evidence="1">
    <location>
        <begin position="99"/>
        <end position="112"/>
    </location>
</feature>
<organism evidence="3 4">
    <name type="scientific">Haloterrigena gelatinilytica</name>
    <dbReference type="NCBI Taxonomy" id="2741724"/>
    <lineage>
        <taxon>Archaea</taxon>
        <taxon>Methanobacteriati</taxon>
        <taxon>Methanobacteriota</taxon>
        <taxon>Stenosarchaea group</taxon>
        <taxon>Halobacteria</taxon>
        <taxon>Halobacteriales</taxon>
        <taxon>Natrialbaceae</taxon>
        <taxon>Haloterrigena</taxon>
    </lineage>
</organism>
<sequence>MPIRNAIASLGGWVRGLFEATAEYDETYLEYLDYKYIQTPPNRDDGNCRCNICGALFDDIQETIDHVGGHNGTGRGEIDPFEGWGMPSPLSGRDEAPDPVASAVAEETAASPGHMVEPPSGGPPLPDFDLPDECPRCGFEPDDPAGRLIDEQSLEVQSELLDTDPDSHWRLATETSDDDTSRFAVRCPGCSLEVVTGPTGVEPGTVPGA</sequence>
<comment type="caution">
    <text evidence="3">The sequence shown here is derived from an EMBL/GenBank/DDBJ whole genome shotgun (WGS) entry which is preliminary data.</text>
</comment>
<dbReference type="Proteomes" id="UP001016761">
    <property type="component" value="Unassembled WGS sequence"/>
</dbReference>
<feature type="region of interest" description="Disordered" evidence="1">
    <location>
        <begin position="86"/>
        <end position="121"/>
    </location>
</feature>
<reference evidence="3 4" key="1">
    <citation type="submission" date="2020-06" db="EMBL/GenBank/DDBJ databases">
        <title>Haloterrigena sp. nov., an extremely halophilic archaeon isolated from a saline sediment.</title>
        <authorList>
            <person name="Liu B.-B."/>
        </authorList>
    </citation>
    <scope>NUCLEOTIDE SEQUENCE [LARGE SCALE GENOMIC DNA]</scope>
    <source>
        <strain evidence="3 4">SYSU A558-1</strain>
    </source>
</reference>
<proteinExistence type="predicted"/>
<dbReference type="EMBL" id="JABUQZ010000003">
    <property type="protein sequence ID" value="NUC75014.1"/>
    <property type="molecule type" value="Genomic_DNA"/>
</dbReference>
<evidence type="ECO:0000256" key="1">
    <source>
        <dbReference type="SAM" id="MobiDB-lite"/>
    </source>
</evidence>
<keyword evidence="4" id="KW-1185">Reference proteome</keyword>
<gene>
    <name evidence="3" type="ORF">HTZ84_22375</name>
</gene>